<organism evidence="1 2">
    <name type="scientific">Iris pallida</name>
    <name type="common">Sweet iris</name>
    <dbReference type="NCBI Taxonomy" id="29817"/>
    <lineage>
        <taxon>Eukaryota</taxon>
        <taxon>Viridiplantae</taxon>
        <taxon>Streptophyta</taxon>
        <taxon>Embryophyta</taxon>
        <taxon>Tracheophyta</taxon>
        <taxon>Spermatophyta</taxon>
        <taxon>Magnoliopsida</taxon>
        <taxon>Liliopsida</taxon>
        <taxon>Asparagales</taxon>
        <taxon>Iridaceae</taxon>
        <taxon>Iridoideae</taxon>
        <taxon>Irideae</taxon>
        <taxon>Iris</taxon>
    </lineage>
</organism>
<accession>A0AAX6HC36</accession>
<gene>
    <name evidence="1" type="ORF">M6B38_321225</name>
</gene>
<dbReference type="Proteomes" id="UP001140949">
    <property type="component" value="Unassembled WGS sequence"/>
</dbReference>
<dbReference type="EMBL" id="JANAVB010010795">
    <property type="protein sequence ID" value="KAJ6838322.1"/>
    <property type="molecule type" value="Genomic_DNA"/>
</dbReference>
<comment type="caution">
    <text evidence="1">The sequence shown here is derived from an EMBL/GenBank/DDBJ whole genome shotgun (WGS) entry which is preliminary data.</text>
</comment>
<evidence type="ECO:0000313" key="2">
    <source>
        <dbReference type="Proteomes" id="UP001140949"/>
    </source>
</evidence>
<name>A0AAX6HC36_IRIPA</name>
<keyword evidence="2" id="KW-1185">Reference proteome</keyword>
<evidence type="ECO:0000313" key="1">
    <source>
        <dbReference type="EMBL" id="KAJ6838322.1"/>
    </source>
</evidence>
<dbReference type="AlphaFoldDB" id="A0AAX6HC36"/>
<sequence>MFMEYPVIRSVFLRCILRGAHNLFDKMFHKIPVGSGHTKSCVQFVVGTELLHSLNNLIQV</sequence>
<proteinExistence type="predicted"/>
<reference evidence="1" key="2">
    <citation type="submission" date="2023-04" db="EMBL/GenBank/DDBJ databases">
        <authorList>
            <person name="Bruccoleri R.E."/>
            <person name="Oakeley E.J."/>
            <person name="Faust A.-M."/>
            <person name="Dessus-Babus S."/>
            <person name="Altorfer M."/>
            <person name="Burckhardt D."/>
            <person name="Oertli M."/>
            <person name="Naumann U."/>
            <person name="Petersen F."/>
            <person name="Wong J."/>
        </authorList>
    </citation>
    <scope>NUCLEOTIDE SEQUENCE</scope>
    <source>
        <strain evidence="1">GSM-AAB239-AS_SAM_17_03QT</strain>
        <tissue evidence="1">Leaf</tissue>
    </source>
</reference>
<reference evidence="1" key="1">
    <citation type="journal article" date="2023" name="GigaByte">
        <title>Genome assembly of the bearded iris, Iris pallida Lam.</title>
        <authorList>
            <person name="Bruccoleri R.E."/>
            <person name="Oakeley E.J."/>
            <person name="Faust A.M.E."/>
            <person name="Altorfer M."/>
            <person name="Dessus-Babus S."/>
            <person name="Burckhardt D."/>
            <person name="Oertli M."/>
            <person name="Naumann U."/>
            <person name="Petersen F."/>
            <person name="Wong J."/>
        </authorList>
    </citation>
    <scope>NUCLEOTIDE SEQUENCE</scope>
    <source>
        <strain evidence="1">GSM-AAB239-AS_SAM_17_03QT</strain>
    </source>
</reference>
<protein>
    <submittedName>
        <fullName evidence="1">Uncharacterized protein</fullName>
    </submittedName>
</protein>